<feature type="non-terminal residue" evidence="1">
    <location>
        <position position="34"/>
    </location>
</feature>
<name>A0A8S3KAW2_9BILA</name>
<evidence type="ECO:0000313" key="2">
    <source>
        <dbReference type="Proteomes" id="UP000676336"/>
    </source>
</evidence>
<dbReference type="Proteomes" id="UP000676336">
    <property type="component" value="Unassembled WGS sequence"/>
</dbReference>
<evidence type="ECO:0000313" key="1">
    <source>
        <dbReference type="EMBL" id="CAF5226970.1"/>
    </source>
</evidence>
<dbReference type="EMBL" id="CAJOBI010362808">
    <property type="protein sequence ID" value="CAF5226970.1"/>
    <property type="molecule type" value="Genomic_DNA"/>
</dbReference>
<reference evidence="1" key="1">
    <citation type="submission" date="2021-02" db="EMBL/GenBank/DDBJ databases">
        <authorList>
            <person name="Nowell W R."/>
        </authorList>
    </citation>
    <scope>NUCLEOTIDE SEQUENCE</scope>
</reference>
<proteinExistence type="predicted"/>
<comment type="caution">
    <text evidence="1">The sequence shown here is derived from an EMBL/GenBank/DDBJ whole genome shotgun (WGS) entry which is preliminary data.</text>
</comment>
<organism evidence="1 2">
    <name type="scientific">Rotaria magnacalcarata</name>
    <dbReference type="NCBI Taxonomy" id="392030"/>
    <lineage>
        <taxon>Eukaryota</taxon>
        <taxon>Metazoa</taxon>
        <taxon>Spiralia</taxon>
        <taxon>Gnathifera</taxon>
        <taxon>Rotifera</taxon>
        <taxon>Eurotatoria</taxon>
        <taxon>Bdelloidea</taxon>
        <taxon>Philodinida</taxon>
        <taxon>Philodinidae</taxon>
        <taxon>Rotaria</taxon>
    </lineage>
</organism>
<protein>
    <submittedName>
        <fullName evidence="1">Uncharacterized protein</fullName>
    </submittedName>
</protein>
<sequence>MIEGIMLPANDNIDCHPVTIEGAICTSSIVAPIA</sequence>
<gene>
    <name evidence="1" type="ORF">SMN809_LOCUS85039</name>
</gene>
<dbReference type="AlphaFoldDB" id="A0A8S3KAW2"/>
<accession>A0A8S3KAW2</accession>